<protein>
    <submittedName>
        <fullName evidence="1">Uncharacterized protein</fullName>
    </submittedName>
</protein>
<gene>
    <name evidence="1" type="ORF">GYMLUDRAFT_50624</name>
</gene>
<proteinExistence type="predicted"/>
<evidence type="ECO:0000313" key="2">
    <source>
        <dbReference type="Proteomes" id="UP000053593"/>
    </source>
</evidence>
<dbReference type="Proteomes" id="UP000053593">
    <property type="component" value="Unassembled WGS sequence"/>
</dbReference>
<dbReference type="AlphaFoldDB" id="A0A0D0BP25"/>
<reference evidence="1 2" key="1">
    <citation type="submission" date="2014-04" db="EMBL/GenBank/DDBJ databases">
        <title>Evolutionary Origins and Diversification of the Mycorrhizal Mutualists.</title>
        <authorList>
            <consortium name="DOE Joint Genome Institute"/>
            <consortium name="Mycorrhizal Genomics Consortium"/>
            <person name="Kohler A."/>
            <person name="Kuo A."/>
            <person name="Nagy L.G."/>
            <person name="Floudas D."/>
            <person name="Copeland A."/>
            <person name="Barry K.W."/>
            <person name="Cichocki N."/>
            <person name="Veneault-Fourrey C."/>
            <person name="LaButti K."/>
            <person name="Lindquist E.A."/>
            <person name="Lipzen A."/>
            <person name="Lundell T."/>
            <person name="Morin E."/>
            <person name="Murat C."/>
            <person name="Riley R."/>
            <person name="Ohm R."/>
            <person name="Sun H."/>
            <person name="Tunlid A."/>
            <person name="Henrissat B."/>
            <person name="Grigoriev I.V."/>
            <person name="Hibbett D.S."/>
            <person name="Martin F."/>
        </authorList>
    </citation>
    <scope>NUCLEOTIDE SEQUENCE [LARGE SCALE GENOMIC DNA]</scope>
    <source>
        <strain evidence="1 2">FD-317 M1</strain>
    </source>
</reference>
<accession>A0A0D0BP25</accession>
<keyword evidence="2" id="KW-1185">Reference proteome</keyword>
<evidence type="ECO:0000313" key="1">
    <source>
        <dbReference type="EMBL" id="KIK51319.1"/>
    </source>
</evidence>
<sequence length="81" mass="9390">MLRNQRRVQDARTFGSRNRCKVLSTYFSTYKCVDTQYLQYTLRIPLPIPIFREIGLIYSTISPTVIPLAGFFVELCCHVAV</sequence>
<dbReference type="HOGENOM" id="CLU_2574114_0_0_1"/>
<name>A0A0D0BP25_9AGAR</name>
<organism evidence="1 2">
    <name type="scientific">Collybiopsis luxurians FD-317 M1</name>
    <dbReference type="NCBI Taxonomy" id="944289"/>
    <lineage>
        <taxon>Eukaryota</taxon>
        <taxon>Fungi</taxon>
        <taxon>Dikarya</taxon>
        <taxon>Basidiomycota</taxon>
        <taxon>Agaricomycotina</taxon>
        <taxon>Agaricomycetes</taxon>
        <taxon>Agaricomycetidae</taxon>
        <taxon>Agaricales</taxon>
        <taxon>Marasmiineae</taxon>
        <taxon>Omphalotaceae</taxon>
        <taxon>Collybiopsis</taxon>
        <taxon>Collybiopsis luxurians</taxon>
    </lineage>
</organism>
<dbReference type="EMBL" id="KN834866">
    <property type="protein sequence ID" value="KIK51319.1"/>
    <property type="molecule type" value="Genomic_DNA"/>
</dbReference>